<name>A0A5J5K8P5_9ACTN</name>
<dbReference type="Pfam" id="PF00378">
    <property type="entry name" value="ECH_1"/>
    <property type="match status" value="1"/>
</dbReference>
<evidence type="ECO:0000313" key="5">
    <source>
        <dbReference type="Proteomes" id="UP000327011"/>
    </source>
</evidence>
<sequence length="274" mass="28786">MPSGGGPRWRVEGGEPHNRGVDGTDGYELGLDAHVATLTINRPEKRNAMSAAMWRALPAILADLAADPKVRVLILTGAGKNFCSGADISEISELGDNGDDTGLTILAEGALSAFPKPAIAMIEGYCVGGGCQLALACDLRVASSGARFGVTPARFGVVYPFSSTRRLAEIAGPSTAKLLLFSAELIGADQALRTGLVDEVCPPDGLRERVYGLAATMAGRSRLTLAAAKRVVDGRADEAEVLAWQREARESGELDEGLQAYREGRSPGFSWDAK</sequence>
<keyword evidence="4" id="KW-0413">Isomerase</keyword>
<evidence type="ECO:0000313" key="4">
    <source>
        <dbReference type="EMBL" id="KAA9380991.1"/>
    </source>
</evidence>
<keyword evidence="5" id="KW-1185">Reference proteome</keyword>
<reference evidence="4 5" key="1">
    <citation type="submission" date="2019-09" db="EMBL/GenBank/DDBJ databases">
        <title>Screening of Novel Bioactive Compounds from Soil-Associated.</title>
        <authorList>
            <person name="Gong X."/>
        </authorList>
    </citation>
    <scope>NUCLEOTIDE SEQUENCE [LARGE SCALE GENOMIC DNA]</scope>
    <source>
        <strain evidence="4 5">Gxj-6</strain>
    </source>
</reference>
<dbReference type="Proteomes" id="UP000327011">
    <property type="component" value="Unassembled WGS sequence"/>
</dbReference>
<gene>
    <name evidence="4" type="ORF">F5972_04480</name>
</gene>
<dbReference type="CDD" id="cd06558">
    <property type="entry name" value="crotonase-like"/>
    <property type="match status" value="1"/>
</dbReference>
<feature type="compositionally biased region" description="Basic and acidic residues" evidence="3">
    <location>
        <begin position="9"/>
        <end position="22"/>
    </location>
</feature>
<evidence type="ECO:0000256" key="3">
    <source>
        <dbReference type="SAM" id="MobiDB-lite"/>
    </source>
</evidence>
<feature type="region of interest" description="Disordered" evidence="3">
    <location>
        <begin position="250"/>
        <end position="274"/>
    </location>
</feature>
<dbReference type="GO" id="GO:0016853">
    <property type="term" value="F:isomerase activity"/>
    <property type="evidence" value="ECO:0007669"/>
    <property type="project" value="UniProtKB-KW"/>
</dbReference>
<proteinExistence type="inferred from homology"/>
<dbReference type="AlphaFoldDB" id="A0A5J5K8P5"/>
<dbReference type="InterPro" id="IPR018376">
    <property type="entry name" value="Enoyl-CoA_hyd/isom_CS"/>
</dbReference>
<dbReference type="PROSITE" id="PS00166">
    <property type="entry name" value="ENOYL_COA_HYDRATASE"/>
    <property type="match status" value="1"/>
</dbReference>
<feature type="region of interest" description="Disordered" evidence="3">
    <location>
        <begin position="1"/>
        <end position="25"/>
    </location>
</feature>
<dbReference type="InterPro" id="IPR001753">
    <property type="entry name" value="Enoyl-CoA_hydra/iso"/>
</dbReference>
<evidence type="ECO:0000256" key="1">
    <source>
        <dbReference type="ARBA" id="ARBA00005254"/>
    </source>
</evidence>
<organism evidence="4 5">
    <name type="scientific">Microbispora cellulosiformans</name>
    <dbReference type="NCBI Taxonomy" id="2614688"/>
    <lineage>
        <taxon>Bacteria</taxon>
        <taxon>Bacillati</taxon>
        <taxon>Actinomycetota</taxon>
        <taxon>Actinomycetes</taxon>
        <taxon>Streptosporangiales</taxon>
        <taxon>Streptosporangiaceae</taxon>
        <taxon>Microbispora</taxon>
    </lineage>
</organism>
<comment type="similarity">
    <text evidence="1 2">Belongs to the enoyl-CoA hydratase/isomerase family.</text>
</comment>
<dbReference type="InterPro" id="IPR029045">
    <property type="entry name" value="ClpP/crotonase-like_dom_sf"/>
</dbReference>
<dbReference type="Gene3D" id="3.90.226.10">
    <property type="entry name" value="2-enoyl-CoA Hydratase, Chain A, domain 1"/>
    <property type="match status" value="1"/>
</dbReference>
<comment type="caution">
    <text evidence="4">The sequence shown here is derived from an EMBL/GenBank/DDBJ whole genome shotgun (WGS) entry which is preliminary data.</text>
</comment>
<accession>A0A5J5K8P5</accession>
<dbReference type="SUPFAM" id="SSF52096">
    <property type="entry name" value="ClpP/crotonase"/>
    <property type="match status" value="1"/>
</dbReference>
<protein>
    <submittedName>
        <fullName evidence="4">Enoyl-CoA hydratase/isomerase family protein</fullName>
    </submittedName>
</protein>
<evidence type="ECO:0000256" key="2">
    <source>
        <dbReference type="RuleBase" id="RU003707"/>
    </source>
</evidence>
<dbReference type="PANTHER" id="PTHR43802:SF1">
    <property type="entry name" value="IP11341P-RELATED"/>
    <property type="match status" value="1"/>
</dbReference>
<dbReference type="PANTHER" id="PTHR43802">
    <property type="entry name" value="ENOYL-COA HYDRATASE"/>
    <property type="match status" value="1"/>
</dbReference>
<dbReference type="EMBL" id="VYTZ01000002">
    <property type="protein sequence ID" value="KAA9380991.1"/>
    <property type="molecule type" value="Genomic_DNA"/>
</dbReference>